<keyword evidence="5" id="KW-1185">Reference proteome</keyword>
<dbReference type="EMBL" id="JAHCLR010000022">
    <property type="protein sequence ID" value="MBS9534399.1"/>
    <property type="molecule type" value="Genomic_DNA"/>
</dbReference>
<feature type="transmembrane region" description="Helical" evidence="2">
    <location>
        <begin position="72"/>
        <end position="91"/>
    </location>
</feature>
<protein>
    <recommendedName>
        <fullName evidence="3">DUF7937 domain-containing protein</fullName>
    </recommendedName>
</protein>
<feature type="transmembrane region" description="Helical" evidence="2">
    <location>
        <begin position="380"/>
        <end position="406"/>
    </location>
</feature>
<feature type="transmembrane region" description="Helical" evidence="2">
    <location>
        <begin position="43"/>
        <end position="60"/>
    </location>
</feature>
<keyword evidence="2" id="KW-0812">Transmembrane</keyword>
<accession>A0ABS5RLD2</accession>
<comment type="caution">
    <text evidence="4">The sequence shown here is derived from an EMBL/GenBank/DDBJ whole genome shotgun (WGS) entry which is preliminary data.</text>
</comment>
<evidence type="ECO:0000256" key="2">
    <source>
        <dbReference type="SAM" id="Phobius"/>
    </source>
</evidence>
<evidence type="ECO:0000313" key="5">
    <source>
        <dbReference type="Proteomes" id="UP001519535"/>
    </source>
</evidence>
<dbReference type="RefSeq" id="WP_214093262.1">
    <property type="nucleotide sequence ID" value="NZ_JAHCLR010000022.1"/>
</dbReference>
<dbReference type="InterPro" id="IPR057697">
    <property type="entry name" value="DUF7937"/>
</dbReference>
<evidence type="ECO:0000259" key="3">
    <source>
        <dbReference type="Pfam" id="PF25592"/>
    </source>
</evidence>
<feature type="transmembrane region" description="Helical" evidence="2">
    <location>
        <begin position="264"/>
        <end position="286"/>
    </location>
</feature>
<feature type="compositionally biased region" description="Acidic residues" evidence="1">
    <location>
        <begin position="451"/>
        <end position="461"/>
    </location>
</feature>
<evidence type="ECO:0000256" key="1">
    <source>
        <dbReference type="SAM" id="MobiDB-lite"/>
    </source>
</evidence>
<gene>
    <name evidence="4" type="ORF">KIH27_12470</name>
</gene>
<name>A0ABS5RLD2_9MYCO</name>
<feature type="transmembrane region" description="Helical" evidence="2">
    <location>
        <begin position="164"/>
        <end position="185"/>
    </location>
</feature>
<feature type="transmembrane region" description="Helical" evidence="2">
    <location>
        <begin position="306"/>
        <end position="323"/>
    </location>
</feature>
<proteinExistence type="predicted"/>
<feature type="transmembrane region" description="Helical" evidence="2">
    <location>
        <begin position="97"/>
        <end position="114"/>
    </location>
</feature>
<feature type="transmembrane region" description="Helical" evidence="2">
    <location>
        <begin position="335"/>
        <end position="360"/>
    </location>
</feature>
<dbReference type="Proteomes" id="UP001519535">
    <property type="component" value="Unassembled WGS sequence"/>
</dbReference>
<feature type="transmembrane region" description="Helical" evidence="2">
    <location>
        <begin position="12"/>
        <end position="31"/>
    </location>
</feature>
<feature type="transmembrane region" description="Helical" evidence="2">
    <location>
        <begin position="237"/>
        <end position="257"/>
    </location>
</feature>
<keyword evidence="2" id="KW-0472">Membrane</keyword>
<organism evidence="4 5">
    <name type="scientific">Mycolicibacter acidiphilus</name>
    <dbReference type="NCBI Taxonomy" id="2835306"/>
    <lineage>
        <taxon>Bacteria</taxon>
        <taxon>Bacillati</taxon>
        <taxon>Actinomycetota</taxon>
        <taxon>Actinomycetes</taxon>
        <taxon>Mycobacteriales</taxon>
        <taxon>Mycobacteriaceae</taxon>
        <taxon>Mycolicibacter</taxon>
    </lineage>
</organism>
<feature type="region of interest" description="Disordered" evidence="1">
    <location>
        <begin position="439"/>
        <end position="461"/>
    </location>
</feature>
<feature type="domain" description="DUF7937" evidence="3">
    <location>
        <begin position="12"/>
        <end position="406"/>
    </location>
</feature>
<evidence type="ECO:0000313" key="4">
    <source>
        <dbReference type="EMBL" id="MBS9534399.1"/>
    </source>
</evidence>
<dbReference type="Pfam" id="PF25592">
    <property type="entry name" value="DUF7937"/>
    <property type="match status" value="1"/>
</dbReference>
<sequence>MTRESTRRSFGRDAVAGLLLCGALVLPWNLYLGLGIPGSDRRLFAVLAAATVLSLASIGIRRLRVTLNTPYLLLVCAAVVFDVVQTVRYGGTDHPPGGVGPGAFLGVAGALLAARIESRPRTVRFLGFAAMIGAGASALFNLYWRVRYALPDPHSGDGFGRQHVAIIATAVVYAAVAWVTVYAGARWIVHADSRSRIATVVLGVSTLGAGVLVWLLPAGRIIDGFHGIAQNTSTAGVGFEGYLAWAAAAAIFLVPVLRGSPAPAWLDATGNTLLLIVVWCVGSALMRITDLVVAVTLHLPYSPYDSATMAAFDLVAAVIAIWLRINLSNRSLPAAAIWSVSAVLLGFTIARIMVGVGLAPRLADPQRSAALTHPVYGNGLAQQITSTFDVVLCGLALYGLAVAIVVGRLPRRRRARPKPGAAGSPRIFRSADTTVRIPVGGPRIYRGEVDSAGDEADPAPE</sequence>
<feature type="transmembrane region" description="Helical" evidence="2">
    <location>
        <begin position="126"/>
        <end position="144"/>
    </location>
</feature>
<feature type="transmembrane region" description="Helical" evidence="2">
    <location>
        <begin position="197"/>
        <end position="217"/>
    </location>
</feature>
<keyword evidence="2" id="KW-1133">Transmembrane helix</keyword>
<reference evidence="4 5" key="1">
    <citation type="submission" date="2021-05" db="EMBL/GenBank/DDBJ databases">
        <title>Mycobacterium acidophilum sp. nov., an extremely acid-tolerant member of the genus Mycobacterium.</title>
        <authorList>
            <person name="Xia J."/>
        </authorList>
    </citation>
    <scope>NUCLEOTIDE SEQUENCE [LARGE SCALE GENOMIC DNA]</scope>
    <source>
        <strain evidence="4 5">M1</strain>
    </source>
</reference>